<feature type="transmembrane region" description="Helical" evidence="6">
    <location>
        <begin position="144"/>
        <end position="164"/>
    </location>
</feature>
<evidence type="ECO:0000256" key="2">
    <source>
        <dbReference type="ARBA" id="ARBA00022448"/>
    </source>
</evidence>
<evidence type="ECO:0000256" key="3">
    <source>
        <dbReference type="ARBA" id="ARBA00022692"/>
    </source>
</evidence>
<feature type="transmembrane region" description="Helical" evidence="6">
    <location>
        <begin position="352"/>
        <end position="375"/>
    </location>
</feature>
<dbReference type="PANTHER" id="PTHR43826:SF7">
    <property type="entry name" value="PROTEIN UHPC, PUTATIVE-RELATED"/>
    <property type="match status" value="1"/>
</dbReference>
<feature type="transmembrane region" description="Helical" evidence="6">
    <location>
        <begin position="170"/>
        <end position="187"/>
    </location>
</feature>
<dbReference type="PANTHER" id="PTHR43826">
    <property type="entry name" value="GLUCOSE-6-PHOSPHATE EXCHANGER SLC37A4"/>
    <property type="match status" value="1"/>
</dbReference>
<dbReference type="GO" id="GO:0005886">
    <property type="term" value="C:plasma membrane"/>
    <property type="evidence" value="ECO:0007669"/>
    <property type="project" value="UniProtKB-SubCell"/>
</dbReference>
<feature type="transmembrane region" description="Helical" evidence="6">
    <location>
        <begin position="260"/>
        <end position="280"/>
    </location>
</feature>
<dbReference type="Proteomes" id="UP000824071">
    <property type="component" value="Unassembled WGS sequence"/>
</dbReference>
<sequence length="421" mass="45727">MAQKHFGYKSKTDFLTFFYCWIAYAATYVCRLNFSAATPELTREGVFSEGEIAHISSAFFVCYGLGQLLSGVIGDRLDTRRMIFLGMAVSAVCNLGLFCTTNYLLFLILWGLNGAAQSLVWSPILKIASLNFDAKTRDKFGIDLSTTVPLGTLLSYAVSLFALLLFPWRYVFLSCGAVLLAASLVWIGGTRNLFRTKGAARADAVPNAPAKPADAKKTFLLLACSGALLLLLPIMIQGTLKDSVTQWVPTFFAAEFGSSTVFSLALTMLLPIVNVTGAWLAKALDRRLHNEVLTAVCFFVVSAVFLLLLRLFGDKSLVLSLVCMAGVTNCMFAVNVLYITIVPLHFSKSGRVSTIAGFLNAAAYIGCGALNLLAGQLLEGNDGWNRLFWLWIFIAAAATALSLAAAPLWKRFLQSDDADTE</sequence>
<dbReference type="GO" id="GO:0035435">
    <property type="term" value="P:phosphate ion transmembrane transport"/>
    <property type="evidence" value="ECO:0007669"/>
    <property type="project" value="TreeGrafter"/>
</dbReference>
<feature type="transmembrane region" description="Helical" evidence="6">
    <location>
        <begin position="54"/>
        <end position="73"/>
    </location>
</feature>
<dbReference type="AlphaFoldDB" id="A0A9D1LE01"/>
<feature type="transmembrane region" description="Helical" evidence="6">
    <location>
        <begin position="318"/>
        <end position="340"/>
    </location>
</feature>
<evidence type="ECO:0000256" key="6">
    <source>
        <dbReference type="SAM" id="Phobius"/>
    </source>
</evidence>
<dbReference type="InterPro" id="IPR036259">
    <property type="entry name" value="MFS_trans_sf"/>
</dbReference>
<feature type="transmembrane region" description="Helical" evidence="6">
    <location>
        <begin position="219"/>
        <end position="240"/>
    </location>
</feature>
<dbReference type="SUPFAM" id="SSF103473">
    <property type="entry name" value="MFS general substrate transporter"/>
    <property type="match status" value="1"/>
</dbReference>
<feature type="transmembrane region" description="Helical" evidence="6">
    <location>
        <begin position="292"/>
        <end position="312"/>
    </location>
</feature>
<dbReference type="InterPro" id="IPR000849">
    <property type="entry name" value="Sugar_P_transporter"/>
</dbReference>
<feature type="transmembrane region" description="Helical" evidence="6">
    <location>
        <begin position="12"/>
        <end position="34"/>
    </location>
</feature>
<comment type="subcellular location">
    <subcellularLocation>
        <location evidence="1">Cell membrane</location>
        <topology evidence="1">Multi-pass membrane protein</topology>
    </subcellularLocation>
</comment>
<organism evidence="8 9">
    <name type="scientific">Candidatus Fimenecus excrementigallinarum</name>
    <dbReference type="NCBI Taxonomy" id="2840816"/>
    <lineage>
        <taxon>Bacteria</taxon>
        <taxon>Bacillati</taxon>
        <taxon>Bacillota</taxon>
        <taxon>Clostridia</taxon>
        <taxon>Candidatus Fimenecus</taxon>
    </lineage>
</organism>
<keyword evidence="5 6" id="KW-0472">Membrane</keyword>
<evidence type="ECO:0000256" key="1">
    <source>
        <dbReference type="ARBA" id="ARBA00004651"/>
    </source>
</evidence>
<dbReference type="GO" id="GO:0061513">
    <property type="term" value="F:glucose 6-phosphate:phosphate antiporter activity"/>
    <property type="evidence" value="ECO:0007669"/>
    <property type="project" value="TreeGrafter"/>
</dbReference>
<feature type="domain" description="Major facilitator superfamily (MFS) profile" evidence="7">
    <location>
        <begin position="1"/>
        <end position="410"/>
    </location>
</feature>
<evidence type="ECO:0000313" key="8">
    <source>
        <dbReference type="EMBL" id="HIU36040.1"/>
    </source>
</evidence>
<reference evidence="8" key="1">
    <citation type="submission" date="2020-10" db="EMBL/GenBank/DDBJ databases">
        <authorList>
            <person name="Gilroy R."/>
        </authorList>
    </citation>
    <scope>NUCLEOTIDE SEQUENCE</scope>
    <source>
        <strain evidence="8">ChiGjej1B1-19959</strain>
    </source>
</reference>
<dbReference type="EMBL" id="DVMW01000033">
    <property type="protein sequence ID" value="HIU36040.1"/>
    <property type="molecule type" value="Genomic_DNA"/>
</dbReference>
<dbReference type="InterPro" id="IPR051337">
    <property type="entry name" value="OPA_Antiporter"/>
</dbReference>
<keyword evidence="4 6" id="KW-1133">Transmembrane helix</keyword>
<protein>
    <submittedName>
        <fullName evidence="8">MFS transporter</fullName>
    </submittedName>
</protein>
<dbReference type="InterPro" id="IPR020846">
    <property type="entry name" value="MFS_dom"/>
</dbReference>
<accession>A0A9D1LE01</accession>
<reference evidence="8" key="2">
    <citation type="journal article" date="2021" name="PeerJ">
        <title>Extensive microbial diversity within the chicken gut microbiome revealed by metagenomics and culture.</title>
        <authorList>
            <person name="Gilroy R."/>
            <person name="Ravi A."/>
            <person name="Getino M."/>
            <person name="Pursley I."/>
            <person name="Horton D.L."/>
            <person name="Alikhan N.F."/>
            <person name="Baker D."/>
            <person name="Gharbi K."/>
            <person name="Hall N."/>
            <person name="Watson M."/>
            <person name="Adriaenssens E.M."/>
            <person name="Foster-Nyarko E."/>
            <person name="Jarju S."/>
            <person name="Secka A."/>
            <person name="Antonio M."/>
            <person name="Oren A."/>
            <person name="Chaudhuri R.R."/>
            <person name="La Ragione R."/>
            <person name="Hildebrand F."/>
            <person name="Pallen M.J."/>
        </authorList>
    </citation>
    <scope>NUCLEOTIDE SEQUENCE</scope>
    <source>
        <strain evidence="8">ChiGjej1B1-19959</strain>
    </source>
</reference>
<evidence type="ECO:0000313" key="9">
    <source>
        <dbReference type="Proteomes" id="UP000824071"/>
    </source>
</evidence>
<name>A0A9D1LE01_9FIRM</name>
<dbReference type="InterPro" id="IPR011701">
    <property type="entry name" value="MFS"/>
</dbReference>
<comment type="caution">
    <text evidence="8">The sequence shown here is derived from an EMBL/GenBank/DDBJ whole genome shotgun (WGS) entry which is preliminary data.</text>
</comment>
<evidence type="ECO:0000259" key="7">
    <source>
        <dbReference type="PROSITE" id="PS50850"/>
    </source>
</evidence>
<feature type="transmembrane region" description="Helical" evidence="6">
    <location>
        <begin position="387"/>
        <end position="409"/>
    </location>
</feature>
<keyword evidence="3 6" id="KW-0812">Transmembrane</keyword>
<dbReference type="PIRSF" id="PIRSF002808">
    <property type="entry name" value="Hexose_phosphate_transp"/>
    <property type="match status" value="1"/>
</dbReference>
<proteinExistence type="predicted"/>
<dbReference type="Pfam" id="PF07690">
    <property type="entry name" value="MFS_1"/>
    <property type="match status" value="1"/>
</dbReference>
<evidence type="ECO:0000256" key="5">
    <source>
        <dbReference type="ARBA" id="ARBA00023136"/>
    </source>
</evidence>
<feature type="transmembrane region" description="Helical" evidence="6">
    <location>
        <begin position="85"/>
        <end position="109"/>
    </location>
</feature>
<keyword evidence="2" id="KW-0813">Transport</keyword>
<gene>
    <name evidence="8" type="ORF">IAC53_05480</name>
</gene>
<dbReference type="PROSITE" id="PS50850">
    <property type="entry name" value="MFS"/>
    <property type="match status" value="1"/>
</dbReference>
<evidence type="ECO:0000256" key="4">
    <source>
        <dbReference type="ARBA" id="ARBA00022989"/>
    </source>
</evidence>
<dbReference type="Gene3D" id="1.20.1250.20">
    <property type="entry name" value="MFS general substrate transporter like domains"/>
    <property type="match status" value="2"/>
</dbReference>